<name>A0A8D2AXK3_SCIVU</name>
<feature type="coiled-coil region" evidence="2">
    <location>
        <begin position="173"/>
        <end position="200"/>
    </location>
</feature>
<protein>
    <recommendedName>
        <fullName evidence="3">CCDC144C-like coiled-coil domain-containing protein</fullName>
    </recommendedName>
</protein>
<dbReference type="InterPro" id="IPR050657">
    <property type="entry name" value="Ankyrin_repeat_domain"/>
</dbReference>
<dbReference type="GeneTree" id="ENSGT00940000153661"/>
<dbReference type="PANTHER" id="PTHR24147:SF64">
    <property type="entry name" value="ANKYRIN REPEAT DOMAIN-CONTAINING PROTEIN 19-RELATED"/>
    <property type="match status" value="1"/>
</dbReference>
<evidence type="ECO:0000313" key="4">
    <source>
        <dbReference type="Ensembl" id="ENSSVLP00005004368.1"/>
    </source>
</evidence>
<dbReference type="AlphaFoldDB" id="A0A8D2AXK3"/>
<dbReference type="Ensembl" id="ENSSVLT00005004805.1">
    <property type="protein sequence ID" value="ENSSVLP00005004368.1"/>
    <property type="gene ID" value="ENSSVLG00005003498.1"/>
</dbReference>
<dbReference type="Pfam" id="PF14915">
    <property type="entry name" value="CCDC144C"/>
    <property type="match status" value="1"/>
</dbReference>
<proteinExistence type="predicted"/>
<sequence>FWAGEIAQLVELEIDTIKQENQEKEKKYFEDIEIVKGKYDLQKPIKRKAAETLRYNPFQLNEQFNNIKPEVTKLKFQPEYEKQNRERLETEIKSYHDRLTAAPSCPHESQTSKGYQEFAFQRARDEYLHSHAEMNCNNSHHKVNSEVFSQELVKYEIKVGILQNKFCQIAQAHKEITLALENVQRDLRQAEHQMKEIKHTWQSEQTKVNKYYGKQDSTEERSKLQNENTLFQQLQELYNKTDSKDKVTYIQGKFHDIVENFQYSNKEHNLILEKAFEKLSNKWSHFEETLHSYENEKTERQVSIMNEKHELPLKENSKQWFIMVKC</sequence>
<evidence type="ECO:0000256" key="1">
    <source>
        <dbReference type="ARBA" id="ARBA00023054"/>
    </source>
</evidence>
<feature type="domain" description="CCDC144C-like coiled-coil" evidence="3">
    <location>
        <begin position="9"/>
        <end position="311"/>
    </location>
</feature>
<keyword evidence="5" id="KW-1185">Reference proteome</keyword>
<accession>A0A8D2AXK3</accession>
<dbReference type="PANTHER" id="PTHR24147">
    <property type="entry name" value="ANKYRIN REPEAT DOMAIN 36-RELATED"/>
    <property type="match status" value="1"/>
</dbReference>
<reference evidence="4" key="2">
    <citation type="submission" date="2025-09" db="UniProtKB">
        <authorList>
            <consortium name="Ensembl"/>
        </authorList>
    </citation>
    <scope>IDENTIFICATION</scope>
</reference>
<evidence type="ECO:0000256" key="2">
    <source>
        <dbReference type="SAM" id="Coils"/>
    </source>
</evidence>
<dbReference type="InterPro" id="IPR039497">
    <property type="entry name" value="CC144C-like_CC_dom"/>
</dbReference>
<reference evidence="4" key="1">
    <citation type="submission" date="2025-08" db="UniProtKB">
        <authorList>
            <consortium name="Ensembl"/>
        </authorList>
    </citation>
    <scope>IDENTIFICATION</scope>
</reference>
<keyword evidence="1 2" id="KW-0175">Coiled coil</keyword>
<evidence type="ECO:0000313" key="5">
    <source>
        <dbReference type="Proteomes" id="UP000694564"/>
    </source>
</evidence>
<evidence type="ECO:0000259" key="3">
    <source>
        <dbReference type="Pfam" id="PF14915"/>
    </source>
</evidence>
<organism evidence="4 5">
    <name type="scientific">Sciurus vulgaris</name>
    <name type="common">Eurasian red squirrel</name>
    <dbReference type="NCBI Taxonomy" id="55149"/>
    <lineage>
        <taxon>Eukaryota</taxon>
        <taxon>Metazoa</taxon>
        <taxon>Chordata</taxon>
        <taxon>Craniata</taxon>
        <taxon>Vertebrata</taxon>
        <taxon>Euteleostomi</taxon>
        <taxon>Mammalia</taxon>
        <taxon>Eutheria</taxon>
        <taxon>Euarchontoglires</taxon>
        <taxon>Glires</taxon>
        <taxon>Rodentia</taxon>
        <taxon>Sciuromorpha</taxon>
        <taxon>Sciuridae</taxon>
        <taxon>Sciurinae</taxon>
        <taxon>Sciurini</taxon>
        <taxon>Sciurus</taxon>
    </lineage>
</organism>
<dbReference type="Proteomes" id="UP000694564">
    <property type="component" value="Chromosome 4"/>
</dbReference>